<dbReference type="Proteomes" id="UP000279236">
    <property type="component" value="Unassembled WGS sequence"/>
</dbReference>
<feature type="domain" description="N-acetyltransferase" evidence="2">
    <location>
        <begin position="91"/>
        <end position="247"/>
    </location>
</feature>
<dbReference type="InterPro" id="IPR000182">
    <property type="entry name" value="GNAT_dom"/>
</dbReference>
<dbReference type="Pfam" id="PF13302">
    <property type="entry name" value="Acetyltransf_3"/>
    <property type="match status" value="2"/>
</dbReference>
<dbReference type="STRING" id="105984.A0A427XX54"/>
<gene>
    <name evidence="3" type="ORF">EHS24_006981</name>
</gene>
<reference evidence="3 4" key="1">
    <citation type="submission" date="2018-11" db="EMBL/GenBank/DDBJ databases">
        <title>Genome sequence of Apiotrichum porosum DSM 27194.</title>
        <authorList>
            <person name="Aliyu H."/>
            <person name="Gorte O."/>
            <person name="Ochsenreither K."/>
        </authorList>
    </citation>
    <scope>NUCLEOTIDE SEQUENCE [LARGE SCALE GENOMIC DNA]</scope>
    <source>
        <strain evidence="3 4">DSM 27194</strain>
    </source>
</reference>
<dbReference type="PANTHER" id="PTHR43792">
    <property type="entry name" value="GNAT FAMILY, PUTATIVE (AFU_ORTHOLOGUE AFUA_3G00765)-RELATED-RELATED"/>
    <property type="match status" value="1"/>
</dbReference>
<accession>A0A427XX54</accession>
<keyword evidence="4" id="KW-1185">Reference proteome</keyword>
<sequence>MTTTTTTAIKSTPAPAAQRWAPRPSPFFPVPEVQWDAESGEPYLAIEGHPDLHLTPFHDTQEDAEALTANVRVGYWNRGAPFPGTVADSQSRLLEVCPAQLEAVAALRADPGATVSILPFTVIRDAATGLYVGEAGVWAGGVNTPDVWKLAYSVSPTLQGKGIATAAVKTVLGYAAKAMGVRKVEASLDIAVPNANAPTQTIDAANVASCKLVEKLGFSAAEVRKFTWNPAKGGDEREAAIFQREFGPPVSLNPAPPFPVPEVKWDGGEPYLQPRPDVILTPYRDTPRDVKELMELCNEHEVGKWSHNRAYPFEEKHARKRFDGSIPPQTVAVAALRADPNAVVEVMPFTVIREATTGRYIGDTVLRFEGSGEERVAWLAYGLHPEFHGRGIAAAVVGAMLGWSKQGMGATKVQATAETTNPGSNGLLRKLGFTNVETKWVKFPEDKGGQWREAGDWLRDL</sequence>
<dbReference type="OrthoDB" id="630895at2759"/>
<dbReference type="EMBL" id="RSCE01000004">
    <property type="protein sequence ID" value="RSH83305.1"/>
    <property type="molecule type" value="Genomic_DNA"/>
</dbReference>
<organism evidence="3 4">
    <name type="scientific">Apiotrichum porosum</name>
    <dbReference type="NCBI Taxonomy" id="105984"/>
    <lineage>
        <taxon>Eukaryota</taxon>
        <taxon>Fungi</taxon>
        <taxon>Dikarya</taxon>
        <taxon>Basidiomycota</taxon>
        <taxon>Agaricomycotina</taxon>
        <taxon>Tremellomycetes</taxon>
        <taxon>Trichosporonales</taxon>
        <taxon>Trichosporonaceae</taxon>
        <taxon>Apiotrichum</taxon>
    </lineage>
</organism>
<evidence type="ECO:0000259" key="2">
    <source>
        <dbReference type="PROSITE" id="PS51186"/>
    </source>
</evidence>
<dbReference type="GO" id="GO:0016747">
    <property type="term" value="F:acyltransferase activity, transferring groups other than amino-acyl groups"/>
    <property type="evidence" value="ECO:0007669"/>
    <property type="project" value="InterPro"/>
</dbReference>
<feature type="region of interest" description="Disordered" evidence="1">
    <location>
        <begin position="1"/>
        <end position="23"/>
    </location>
</feature>
<feature type="compositionally biased region" description="Low complexity" evidence="1">
    <location>
        <begin position="1"/>
        <end position="22"/>
    </location>
</feature>
<dbReference type="SUPFAM" id="SSF55729">
    <property type="entry name" value="Acyl-CoA N-acyltransferases (Nat)"/>
    <property type="match status" value="2"/>
</dbReference>
<dbReference type="Gene3D" id="3.40.630.30">
    <property type="match status" value="2"/>
</dbReference>
<evidence type="ECO:0000313" key="4">
    <source>
        <dbReference type="Proteomes" id="UP000279236"/>
    </source>
</evidence>
<name>A0A427XX54_9TREE</name>
<protein>
    <recommendedName>
        <fullName evidence="2">N-acetyltransferase domain-containing protein</fullName>
    </recommendedName>
</protein>
<dbReference type="InterPro" id="IPR051531">
    <property type="entry name" value="N-acetyltransferase"/>
</dbReference>
<dbReference type="PROSITE" id="PS51186">
    <property type="entry name" value="GNAT"/>
    <property type="match status" value="2"/>
</dbReference>
<dbReference type="RefSeq" id="XP_028477257.1">
    <property type="nucleotide sequence ID" value="XM_028622365.1"/>
</dbReference>
<evidence type="ECO:0000313" key="3">
    <source>
        <dbReference type="EMBL" id="RSH83305.1"/>
    </source>
</evidence>
<feature type="domain" description="N-acetyltransferase" evidence="2">
    <location>
        <begin position="278"/>
        <end position="461"/>
    </location>
</feature>
<evidence type="ECO:0000256" key="1">
    <source>
        <dbReference type="SAM" id="MobiDB-lite"/>
    </source>
</evidence>
<dbReference type="GeneID" id="39591524"/>
<dbReference type="PANTHER" id="PTHR43792:SF16">
    <property type="entry name" value="N-ACETYLTRANSFERASE DOMAIN-CONTAINING PROTEIN"/>
    <property type="match status" value="1"/>
</dbReference>
<dbReference type="InterPro" id="IPR016181">
    <property type="entry name" value="Acyl_CoA_acyltransferase"/>
</dbReference>
<proteinExistence type="predicted"/>
<comment type="caution">
    <text evidence="3">The sequence shown here is derived from an EMBL/GenBank/DDBJ whole genome shotgun (WGS) entry which is preliminary data.</text>
</comment>
<dbReference type="AlphaFoldDB" id="A0A427XX54"/>